<dbReference type="InterPro" id="IPR051925">
    <property type="entry name" value="RNA-binding_domain"/>
</dbReference>
<dbReference type="STRING" id="519441.Smon_0700"/>
<dbReference type="GO" id="GO:0003723">
    <property type="term" value="F:RNA binding"/>
    <property type="evidence" value="ECO:0007669"/>
    <property type="project" value="UniProtKB-UniRule"/>
</dbReference>
<name>D1AXZ7_STRM9</name>
<dbReference type="KEGG" id="smf:Smon_0700"/>
<dbReference type="InterPro" id="IPR035920">
    <property type="entry name" value="YhbY-like_sf"/>
</dbReference>
<sequence length="112" mass="13222">MNSKERNFLRKRAHGLEPVVRVGKEGLTDMVIESIKSYIEKNELMKVKLLQNSLEDVNIELINEIETKAKCFFVGSVGKVMIFFKEKRDKNKLGEITKEFIEFKKKWREINE</sequence>
<keyword evidence="1 2" id="KW-0694">RNA-binding</keyword>
<dbReference type="RefSeq" id="WP_012858724.1">
    <property type="nucleotide sequence ID" value="NC_013515.1"/>
</dbReference>
<dbReference type="PANTHER" id="PTHR40065">
    <property type="entry name" value="RNA-BINDING PROTEIN YHBY"/>
    <property type="match status" value="1"/>
</dbReference>
<dbReference type="AlphaFoldDB" id="D1AXZ7"/>
<dbReference type="PANTHER" id="PTHR40065:SF3">
    <property type="entry name" value="RNA-BINDING PROTEIN YHBY"/>
    <property type="match status" value="1"/>
</dbReference>
<dbReference type="Proteomes" id="UP000002072">
    <property type="component" value="Chromosome"/>
</dbReference>
<dbReference type="PROSITE" id="PS51295">
    <property type="entry name" value="CRM"/>
    <property type="match status" value="1"/>
</dbReference>
<evidence type="ECO:0000313" key="5">
    <source>
        <dbReference type="Proteomes" id="UP000002072"/>
    </source>
</evidence>
<evidence type="ECO:0000256" key="1">
    <source>
        <dbReference type="ARBA" id="ARBA00022884"/>
    </source>
</evidence>
<dbReference type="OrthoDB" id="9797519at2"/>
<dbReference type="GeneID" id="29672975"/>
<reference evidence="4 5" key="1">
    <citation type="journal article" date="2009" name="Stand. Genomic Sci.">
        <title>Complete genome sequence of Streptobacillus moniliformis type strain (9901T).</title>
        <authorList>
            <person name="Nolan M."/>
            <person name="Gronow S."/>
            <person name="Lapidus A."/>
            <person name="Ivanova N."/>
            <person name="Copeland A."/>
            <person name="Lucas S."/>
            <person name="Del Rio T.G."/>
            <person name="Chen F."/>
            <person name="Tice H."/>
            <person name="Pitluck S."/>
            <person name="Cheng J.F."/>
            <person name="Sims D."/>
            <person name="Meincke L."/>
            <person name="Bruce D."/>
            <person name="Goodwin L."/>
            <person name="Brettin T."/>
            <person name="Han C."/>
            <person name="Detter J.C."/>
            <person name="Ovchinikova G."/>
            <person name="Pati A."/>
            <person name="Mavromatis K."/>
            <person name="Mikhailova N."/>
            <person name="Chen A."/>
            <person name="Palaniappan K."/>
            <person name="Land M."/>
            <person name="Hauser L."/>
            <person name="Chang Y.J."/>
            <person name="Jeffries C.D."/>
            <person name="Rohde M."/>
            <person name="Sproer C."/>
            <person name="Goker M."/>
            <person name="Bristow J."/>
            <person name="Eisen J.A."/>
            <person name="Markowitz V."/>
            <person name="Hugenholtz P."/>
            <person name="Kyrpides N.C."/>
            <person name="Klenk H.P."/>
            <person name="Chain P."/>
        </authorList>
    </citation>
    <scope>NUCLEOTIDE SEQUENCE [LARGE SCALE GENOMIC DNA]</scope>
    <source>
        <strain evidence="5">ATCC 14647 / DSM 12112 / NCTC 10651 / 9901</strain>
    </source>
</reference>
<dbReference type="SMART" id="SM01103">
    <property type="entry name" value="CRS1_YhbY"/>
    <property type="match status" value="1"/>
</dbReference>
<dbReference type="SUPFAM" id="SSF75471">
    <property type="entry name" value="YhbY-like"/>
    <property type="match status" value="1"/>
</dbReference>
<evidence type="ECO:0000313" key="4">
    <source>
        <dbReference type="EMBL" id="ACZ01173.1"/>
    </source>
</evidence>
<feature type="domain" description="CRM" evidence="3">
    <location>
        <begin position="1"/>
        <end position="96"/>
    </location>
</feature>
<dbReference type="InterPro" id="IPR001890">
    <property type="entry name" value="RNA-binding_CRM"/>
</dbReference>
<evidence type="ECO:0000259" key="3">
    <source>
        <dbReference type="PROSITE" id="PS51295"/>
    </source>
</evidence>
<gene>
    <name evidence="4" type="ordered locus">Smon_0700</name>
</gene>
<dbReference type="eggNOG" id="COG1534">
    <property type="taxonomic scope" value="Bacteria"/>
</dbReference>
<dbReference type="EMBL" id="CP001779">
    <property type="protein sequence ID" value="ACZ01173.1"/>
    <property type="molecule type" value="Genomic_DNA"/>
</dbReference>
<keyword evidence="5" id="KW-1185">Reference proteome</keyword>
<protein>
    <recommendedName>
        <fullName evidence="3">CRM domain-containing protein</fullName>
    </recommendedName>
</protein>
<organism evidence="4 5">
    <name type="scientific">Streptobacillus moniliformis (strain ATCC 14647 / DSM 12112 / NCTC 10651 / 9901)</name>
    <dbReference type="NCBI Taxonomy" id="519441"/>
    <lineage>
        <taxon>Bacteria</taxon>
        <taxon>Fusobacteriati</taxon>
        <taxon>Fusobacteriota</taxon>
        <taxon>Fusobacteriia</taxon>
        <taxon>Fusobacteriales</taxon>
        <taxon>Leptotrichiaceae</taxon>
        <taxon>Streptobacillus</taxon>
    </lineage>
</organism>
<dbReference type="Gene3D" id="3.30.110.60">
    <property type="entry name" value="YhbY-like"/>
    <property type="match status" value="1"/>
</dbReference>
<dbReference type="Pfam" id="PF01985">
    <property type="entry name" value="CRS1_YhbY"/>
    <property type="match status" value="1"/>
</dbReference>
<dbReference type="HOGENOM" id="CLU_095994_1_0_0"/>
<evidence type="ECO:0000256" key="2">
    <source>
        <dbReference type="PROSITE-ProRule" id="PRU00626"/>
    </source>
</evidence>
<accession>D1AXZ7</accession>
<proteinExistence type="predicted"/>